<protein>
    <submittedName>
        <fullName evidence="1">Uncharacterized protein</fullName>
    </submittedName>
</protein>
<name>A0ABZ2XM79_9RHOO</name>
<dbReference type="RefSeq" id="WP_341744820.1">
    <property type="nucleotide sequence ID" value="NZ_CP151407.1"/>
</dbReference>
<keyword evidence="2" id="KW-1185">Reference proteome</keyword>
<geneLocation type="plasmid" evidence="1 2">
    <name>unnamed1</name>
</geneLocation>
<gene>
    <name evidence="1" type="ORF">AADV58_17275</name>
</gene>
<reference evidence="1 2" key="1">
    <citation type="submission" date="2024-04" db="EMBL/GenBank/DDBJ databases">
        <title>Dissimilatory iodate-reducing microorganisms contribute to the enrichment of iodine in groundwater.</title>
        <authorList>
            <person name="Jiang Z."/>
        </authorList>
    </citation>
    <scope>NUCLEOTIDE SEQUENCE [LARGE SCALE GENOMIC DNA]</scope>
    <source>
        <strain evidence="1 2">NCP973</strain>
        <plasmid evidence="1 2">unnamed1</plasmid>
    </source>
</reference>
<sequence length="82" mass="8957">MYSAPKLGFGDHVRKVESFDDVVSSIKEGSMTGSPARTFYGTMGRRVFSFDGMFVVDQNSGDIVPDNELDQTISKGLFVGIN</sequence>
<evidence type="ECO:0000313" key="2">
    <source>
        <dbReference type="Proteomes" id="UP001479520"/>
    </source>
</evidence>
<dbReference type="Proteomes" id="UP001479520">
    <property type="component" value="Plasmid unnamed1"/>
</dbReference>
<dbReference type="EMBL" id="CP151407">
    <property type="protein sequence ID" value="WZJ23508.1"/>
    <property type="molecule type" value="Genomic_DNA"/>
</dbReference>
<keyword evidence="1" id="KW-0614">Plasmid</keyword>
<proteinExistence type="predicted"/>
<organism evidence="1 2">
    <name type="scientific">Azonexus hydrophilus</name>
    <dbReference type="NCBI Taxonomy" id="418702"/>
    <lineage>
        <taxon>Bacteria</taxon>
        <taxon>Pseudomonadati</taxon>
        <taxon>Pseudomonadota</taxon>
        <taxon>Betaproteobacteria</taxon>
        <taxon>Rhodocyclales</taxon>
        <taxon>Azonexaceae</taxon>
        <taxon>Azonexus</taxon>
    </lineage>
</organism>
<evidence type="ECO:0000313" key="1">
    <source>
        <dbReference type="EMBL" id="WZJ23508.1"/>
    </source>
</evidence>
<accession>A0ABZ2XM79</accession>